<sequence length="198" mass="22463">MVEGAEVIVIRRNPETGRKRYDLLKWGLVPNFAPDMSRPHLHARAETVAELRPFAQSFRRRRCIISTDFFAQRRTIGQPKGRLFAIGMADGSSMFVAGIWDGWNVKGTDTWIRTFATITVPANAVVAEIHDRMPAILTTDQLPFWFGDVERPLEEVQAMLRPFPADRMIRWPAKSPRPPAVVDERGPDPEPDLFGSQP</sequence>
<dbReference type="PANTHER" id="PTHR13604">
    <property type="entry name" value="DC12-RELATED"/>
    <property type="match status" value="1"/>
</dbReference>
<dbReference type="Proteomes" id="UP001262410">
    <property type="component" value="Unassembled WGS sequence"/>
</dbReference>
<dbReference type="Gene3D" id="3.90.1680.10">
    <property type="entry name" value="SOS response associated peptidase-like"/>
    <property type="match status" value="1"/>
</dbReference>
<comment type="caution">
    <text evidence="10">The sequence shown here is derived from an EMBL/GenBank/DDBJ whole genome shotgun (WGS) entry which is preliminary data.</text>
</comment>
<proteinExistence type="inferred from homology"/>
<dbReference type="EC" id="3.4.-.-" evidence="8"/>
<evidence type="ECO:0000313" key="11">
    <source>
        <dbReference type="Proteomes" id="UP001262410"/>
    </source>
</evidence>
<keyword evidence="5" id="KW-0190">Covalent protein-DNA linkage</keyword>
<evidence type="ECO:0000256" key="1">
    <source>
        <dbReference type="ARBA" id="ARBA00008136"/>
    </source>
</evidence>
<dbReference type="EMBL" id="JAVDPW010000018">
    <property type="protein sequence ID" value="MDR6294307.1"/>
    <property type="molecule type" value="Genomic_DNA"/>
</dbReference>
<keyword evidence="4 8" id="KW-0378">Hydrolase</keyword>
<organism evidence="10 11">
    <name type="scientific">Inquilinus ginsengisoli</name>
    <dbReference type="NCBI Taxonomy" id="363840"/>
    <lineage>
        <taxon>Bacteria</taxon>
        <taxon>Pseudomonadati</taxon>
        <taxon>Pseudomonadota</taxon>
        <taxon>Alphaproteobacteria</taxon>
        <taxon>Rhodospirillales</taxon>
        <taxon>Rhodospirillaceae</taxon>
        <taxon>Inquilinus</taxon>
    </lineage>
</organism>
<evidence type="ECO:0000313" key="10">
    <source>
        <dbReference type="EMBL" id="MDR6294307.1"/>
    </source>
</evidence>
<dbReference type="SUPFAM" id="SSF143081">
    <property type="entry name" value="BB1717-like"/>
    <property type="match status" value="1"/>
</dbReference>
<keyword evidence="7" id="KW-0456">Lyase</keyword>
<dbReference type="PANTHER" id="PTHR13604:SF0">
    <property type="entry name" value="ABASIC SITE PROCESSING PROTEIN HMCES"/>
    <property type="match status" value="1"/>
</dbReference>
<keyword evidence="2 8" id="KW-0645">Protease</keyword>
<name>A0ABU1K0B6_9PROT</name>
<feature type="region of interest" description="Disordered" evidence="9">
    <location>
        <begin position="171"/>
        <end position="198"/>
    </location>
</feature>
<protein>
    <recommendedName>
        <fullName evidence="8">Abasic site processing protein</fullName>
        <ecNumber evidence="8">3.4.-.-</ecNumber>
    </recommendedName>
</protein>
<evidence type="ECO:0000256" key="4">
    <source>
        <dbReference type="ARBA" id="ARBA00022801"/>
    </source>
</evidence>
<dbReference type="InterPro" id="IPR003738">
    <property type="entry name" value="SRAP"/>
</dbReference>
<evidence type="ECO:0000256" key="8">
    <source>
        <dbReference type="RuleBase" id="RU364100"/>
    </source>
</evidence>
<evidence type="ECO:0000256" key="5">
    <source>
        <dbReference type="ARBA" id="ARBA00023124"/>
    </source>
</evidence>
<evidence type="ECO:0000256" key="9">
    <source>
        <dbReference type="SAM" id="MobiDB-lite"/>
    </source>
</evidence>
<gene>
    <name evidence="10" type="ORF">E9232_006861</name>
</gene>
<evidence type="ECO:0000256" key="3">
    <source>
        <dbReference type="ARBA" id="ARBA00022763"/>
    </source>
</evidence>
<comment type="similarity">
    <text evidence="1 8">Belongs to the SOS response-associated peptidase family.</text>
</comment>
<accession>A0ABU1K0B6</accession>
<keyword evidence="11" id="KW-1185">Reference proteome</keyword>
<evidence type="ECO:0000256" key="7">
    <source>
        <dbReference type="ARBA" id="ARBA00023239"/>
    </source>
</evidence>
<dbReference type="Pfam" id="PF02586">
    <property type="entry name" value="SRAP"/>
    <property type="match status" value="1"/>
</dbReference>
<reference evidence="10 11" key="1">
    <citation type="submission" date="2023-07" db="EMBL/GenBank/DDBJ databases">
        <title>Sorghum-associated microbial communities from plants grown in Nebraska, USA.</title>
        <authorList>
            <person name="Schachtman D."/>
        </authorList>
    </citation>
    <scope>NUCLEOTIDE SEQUENCE [LARGE SCALE GENOMIC DNA]</scope>
    <source>
        <strain evidence="10 11">584</strain>
    </source>
</reference>
<keyword evidence="6" id="KW-0238">DNA-binding</keyword>
<evidence type="ECO:0000256" key="2">
    <source>
        <dbReference type="ARBA" id="ARBA00022670"/>
    </source>
</evidence>
<dbReference type="InterPro" id="IPR036590">
    <property type="entry name" value="SRAP-like"/>
</dbReference>
<evidence type="ECO:0000256" key="6">
    <source>
        <dbReference type="ARBA" id="ARBA00023125"/>
    </source>
</evidence>
<dbReference type="RefSeq" id="WP_309801766.1">
    <property type="nucleotide sequence ID" value="NZ_JAVDPW010000018.1"/>
</dbReference>
<keyword evidence="3" id="KW-0227">DNA damage</keyword>